<dbReference type="InterPro" id="IPR003395">
    <property type="entry name" value="RecF/RecN/SMC_N"/>
</dbReference>
<feature type="coiled-coil region" evidence="13">
    <location>
        <begin position="813"/>
        <end position="988"/>
    </location>
</feature>
<dbReference type="GO" id="GO:0051321">
    <property type="term" value="P:meiotic cell cycle"/>
    <property type="evidence" value="ECO:0007669"/>
    <property type="project" value="UniProtKB-KW"/>
</dbReference>
<dbReference type="InterPro" id="IPR036277">
    <property type="entry name" value="SMC_hinge_sf"/>
</dbReference>
<accession>A0A1Y1IGP6</accession>
<dbReference type="SUPFAM" id="SSF75553">
    <property type="entry name" value="Smc hinge domain"/>
    <property type="match status" value="1"/>
</dbReference>
<keyword evidence="17" id="KW-1185">Reference proteome</keyword>
<keyword evidence="10" id="KW-0469">Meiosis</keyword>
<dbReference type="GO" id="GO:0000796">
    <property type="term" value="C:condensin complex"/>
    <property type="evidence" value="ECO:0000318"/>
    <property type="project" value="GO_Central"/>
</dbReference>
<feature type="coiled-coil region" evidence="13">
    <location>
        <begin position="712"/>
        <end position="788"/>
    </location>
</feature>
<evidence type="ECO:0000259" key="15">
    <source>
        <dbReference type="SMART" id="SM00968"/>
    </source>
</evidence>
<dbReference type="GO" id="GO:0007076">
    <property type="term" value="P:mitotic chromosome condensation"/>
    <property type="evidence" value="ECO:0000318"/>
    <property type="project" value="GO_Central"/>
</dbReference>
<evidence type="ECO:0000256" key="3">
    <source>
        <dbReference type="ARBA" id="ARBA00022618"/>
    </source>
</evidence>
<dbReference type="OMA" id="CPALDNM"/>
<dbReference type="Pfam" id="PF06470">
    <property type="entry name" value="SMC_hinge"/>
    <property type="match status" value="1"/>
</dbReference>
<dbReference type="GO" id="GO:0005524">
    <property type="term" value="F:ATP binding"/>
    <property type="evidence" value="ECO:0007669"/>
    <property type="project" value="UniProtKB-KW"/>
</dbReference>
<evidence type="ECO:0000313" key="17">
    <source>
        <dbReference type="Proteomes" id="UP000054558"/>
    </source>
</evidence>
<dbReference type="SMART" id="SM00968">
    <property type="entry name" value="SMC_hinge"/>
    <property type="match status" value="1"/>
</dbReference>
<comment type="similarity">
    <text evidence="2">Belongs to the SMC family. SMC4 subfamily.</text>
</comment>
<dbReference type="Gene3D" id="3.30.70.1620">
    <property type="match status" value="1"/>
</dbReference>
<dbReference type="STRING" id="105231.A0A1Y1IGP6"/>
<reference evidence="16 17" key="1">
    <citation type="journal article" date="2014" name="Nat. Commun.">
        <title>Klebsormidium flaccidum genome reveals primary factors for plant terrestrial adaptation.</title>
        <authorList>
            <person name="Hori K."/>
            <person name="Maruyama F."/>
            <person name="Fujisawa T."/>
            <person name="Togashi T."/>
            <person name="Yamamoto N."/>
            <person name="Seo M."/>
            <person name="Sato S."/>
            <person name="Yamada T."/>
            <person name="Mori H."/>
            <person name="Tajima N."/>
            <person name="Moriyama T."/>
            <person name="Ikeuchi M."/>
            <person name="Watanabe M."/>
            <person name="Wada H."/>
            <person name="Kobayashi K."/>
            <person name="Saito M."/>
            <person name="Masuda T."/>
            <person name="Sasaki-Sekimoto Y."/>
            <person name="Mashiguchi K."/>
            <person name="Awai K."/>
            <person name="Shimojima M."/>
            <person name="Masuda S."/>
            <person name="Iwai M."/>
            <person name="Nobusawa T."/>
            <person name="Narise T."/>
            <person name="Kondo S."/>
            <person name="Saito H."/>
            <person name="Sato R."/>
            <person name="Murakawa M."/>
            <person name="Ihara Y."/>
            <person name="Oshima-Yamada Y."/>
            <person name="Ohtaka K."/>
            <person name="Satoh M."/>
            <person name="Sonobe K."/>
            <person name="Ishii M."/>
            <person name="Ohtani R."/>
            <person name="Kanamori-Sato M."/>
            <person name="Honoki R."/>
            <person name="Miyazaki D."/>
            <person name="Mochizuki H."/>
            <person name="Umetsu J."/>
            <person name="Higashi K."/>
            <person name="Shibata D."/>
            <person name="Kamiya Y."/>
            <person name="Sato N."/>
            <person name="Nakamura Y."/>
            <person name="Tabata S."/>
            <person name="Ida S."/>
            <person name="Kurokawa K."/>
            <person name="Ohta H."/>
        </authorList>
    </citation>
    <scope>NUCLEOTIDE SEQUENCE [LARGE SCALE GENOMIC DNA]</scope>
    <source>
        <strain evidence="16 17">NIES-2285</strain>
    </source>
</reference>
<evidence type="ECO:0000256" key="6">
    <source>
        <dbReference type="ARBA" id="ARBA00022840"/>
    </source>
</evidence>
<keyword evidence="9 12" id="KW-0539">Nucleus</keyword>
<dbReference type="FunFam" id="3.40.50.300:FF:000585">
    <property type="entry name" value="Structural maintenance of chromosomes 4"/>
    <property type="match status" value="1"/>
</dbReference>
<evidence type="ECO:0000256" key="2">
    <source>
        <dbReference type="ARBA" id="ARBA00006005"/>
    </source>
</evidence>
<dbReference type="AlphaFoldDB" id="A0A1Y1IGP6"/>
<evidence type="ECO:0000256" key="13">
    <source>
        <dbReference type="SAM" id="Coils"/>
    </source>
</evidence>
<dbReference type="InterPro" id="IPR010935">
    <property type="entry name" value="SMC_hinge"/>
</dbReference>
<dbReference type="Gene3D" id="3.40.50.300">
    <property type="entry name" value="P-loop containing nucleotide triphosphate hydrolases"/>
    <property type="match status" value="2"/>
</dbReference>
<dbReference type="GO" id="GO:0016887">
    <property type="term" value="F:ATP hydrolysis activity"/>
    <property type="evidence" value="ECO:0007669"/>
    <property type="project" value="InterPro"/>
</dbReference>
<evidence type="ECO:0000256" key="8">
    <source>
        <dbReference type="ARBA" id="ARBA00023067"/>
    </source>
</evidence>
<evidence type="ECO:0000256" key="10">
    <source>
        <dbReference type="ARBA" id="ARBA00023254"/>
    </source>
</evidence>
<feature type="coiled-coil region" evidence="13">
    <location>
        <begin position="274"/>
        <end position="424"/>
    </location>
</feature>
<sequence length="1239" mass="138241">MGREMVTSPGAGEGRQSQVPRLVITRMELVNFKSYAGTKSIGPFHKCFSSVVGPNGSGKSNVIDAMLFVFGKKAKQLRLNKVSELIHNSTNHQNLPYAEVSVYFQMIVDLDDENSEPVPGTELVVTRRANRDNSSKYMINGRNSTFTEVTELLKGKGIDLDNNRFLILQGEVEQIAMMKPKAQGPHDEGLLEYLSDIIGCDHYNERIDQASQKVEQLSEERTGKLQHVKIAEKQMSSLEGAKTEAELFIRKESELLQAKVIDLQLCLEENERALVTNKANQAALEKKLEEERAKRADDEAQAKVLEKEFTVHRKAFEKIEKELDSAKEQFAEFERKDVKLREDLKHLKEKLKKLDQKAKKDVQKRAELEKESADAVESIPRLEGEHAQLVADLPAQEKLLDEYKEKAKAEMEQYREKLQAVHGELEPFEKDMSETKARMDVATAERNLLVEKHASAEKAFADASASRTETEARIADTEKEIRTISGSLQQKKADATAARDEEKACQASEAAVSSEVQMLRGRVGELRSARDSEQSRGRISQAFTAAKREGRLPGFLGRLGELGAINAKYDVAISTGCSQLDAFLVDNAATAQACIKILKEQQLGIATFIALDKQQHFQAAMNDPVQTPEHAPRLFDLITFAAERVKPAFWYALRNTLVADNLDQAQRIAYGPDKRFRRVVTLQGQVIESSGTMSGGGKPQSGKMGSRLDKGLGVSDRELETLERQLADKTAQLEEFRARGQAAGTAAERAERELAELEMRLPKAKLELDALRTQLSDLSRRLAGLEAAAHPSEEELERVTQLGQAVTAEEKALAKVEKASAHLRKKAEEIQSQMDNAGGDELKRQKEKVEKLQANIDGTSTEINRLKVLIKTHAKAGERLAKAAEDAEKERVKLTSQMEVVTSELRGLEQEALKVKDSYEKTQEVLESKRGEMESLQREYARCKAVVESFRLGEVDLLTQLEDAAVLVQGAAAKAKALEKALAGVRKKQEQHRTTLDLSEEEAAALLAPPPAEDAAPETQEDVRERIQKLEAELNGMKPNMASIAEYRKKEADYTARVRDLDAVTSARDEARKEHTELRKTRLDEFMAGFNVITMKLKEMYQMITLGGDAELELVDSLDPFSEGIVFSVRPPKKSWKNISNLSGGEKTLSSLALVFALHHYKPTPLYVMDEIDAALDFKNVSIVAHYIKDRTKDAQFIIISLRNNMFELADRLVGIYKTDNCTKSITINPRSFAVAAAT</sequence>
<dbReference type="FunFam" id="3.40.50.300:FF:000481">
    <property type="entry name" value="Structural maintenance of chromosomes 4"/>
    <property type="match status" value="1"/>
</dbReference>
<dbReference type="InterPro" id="IPR024704">
    <property type="entry name" value="SMC"/>
</dbReference>
<evidence type="ECO:0000256" key="1">
    <source>
        <dbReference type="ARBA" id="ARBA00004123"/>
    </source>
</evidence>
<evidence type="ECO:0000256" key="4">
    <source>
        <dbReference type="ARBA" id="ARBA00022741"/>
    </source>
</evidence>
<dbReference type="SUPFAM" id="SSF52540">
    <property type="entry name" value="P-loop containing nucleoside triphosphate hydrolases"/>
    <property type="match status" value="1"/>
</dbReference>
<keyword evidence="11" id="KW-0131">Cell cycle</keyword>
<evidence type="ECO:0000256" key="5">
    <source>
        <dbReference type="ARBA" id="ARBA00022776"/>
    </source>
</evidence>
<dbReference type="PANTHER" id="PTHR18937">
    <property type="entry name" value="STRUCTURAL MAINTENANCE OF CHROMOSOMES SMC FAMILY MEMBER"/>
    <property type="match status" value="1"/>
</dbReference>
<dbReference type="GO" id="GO:0005634">
    <property type="term" value="C:nucleus"/>
    <property type="evidence" value="ECO:0007669"/>
    <property type="project" value="UniProtKB-SubCell"/>
</dbReference>
<evidence type="ECO:0000313" key="16">
    <source>
        <dbReference type="EMBL" id="GAQ88231.1"/>
    </source>
</evidence>
<evidence type="ECO:0000256" key="11">
    <source>
        <dbReference type="ARBA" id="ARBA00023306"/>
    </source>
</evidence>
<feature type="region of interest" description="Disordered" evidence="14">
    <location>
        <begin position="688"/>
        <end position="710"/>
    </location>
</feature>
<evidence type="ECO:0000256" key="14">
    <source>
        <dbReference type="SAM" id="MobiDB-lite"/>
    </source>
</evidence>
<dbReference type="Gene3D" id="1.20.1060.20">
    <property type="match status" value="1"/>
</dbReference>
<keyword evidence="6" id="KW-0067">ATP-binding</keyword>
<dbReference type="OrthoDB" id="5575062at2759"/>
<dbReference type="GO" id="GO:0051301">
    <property type="term" value="P:cell division"/>
    <property type="evidence" value="ECO:0007669"/>
    <property type="project" value="UniProtKB-KW"/>
</dbReference>
<keyword evidence="7 13" id="KW-0175">Coiled coil</keyword>
<dbReference type="EMBL" id="DF237360">
    <property type="protein sequence ID" value="GAQ88231.1"/>
    <property type="molecule type" value="Genomic_DNA"/>
</dbReference>
<dbReference type="Pfam" id="PF02463">
    <property type="entry name" value="SMC_N"/>
    <property type="match status" value="1"/>
</dbReference>
<name>A0A1Y1IGP6_KLENI</name>
<dbReference type="InterPro" id="IPR027417">
    <property type="entry name" value="P-loop_NTPase"/>
</dbReference>
<evidence type="ECO:0000256" key="9">
    <source>
        <dbReference type="ARBA" id="ARBA00023242"/>
    </source>
</evidence>
<keyword evidence="8" id="KW-0226">DNA condensation</keyword>
<feature type="domain" description="SMC hinge" evidence="15">
    <location>
        <begin position="553"/>
        <end position="669"/>
    </location>
</feature>
<dbReference type="Proteomes" id="UP000054558">
    <property type="component" value="Unassembled WGS sequence"/>
</dbReference>
<keyword evidence="4" id="KW-0547">Nucleotide-binding</keyword>
<gene>
    <name evidence="16" type="ORF">KFL_004110100</name>
</gene>
<keyword evidence="5" id="KW-0498">Mitosis</keyword>
<comment type="subcellular location">
    <subcellularLocation>
        <location evidence="1 12">Nucleus</location>
    </subcellularLocation>
</comment>
<organism evidence="16 17">
    <name type="scientific">Klebsormidium nitens</name>
    <name type="common">Green alga</name>
    <name type="synonym">Ulothrix nitens</name>
    <dbReference type="NCBI Taxonomy" id="105231"/>
    <lineage>
        <taxon>Eukaryota</taxon>
        <taxon>Viridiplantae</taxon>
        <taxon>Streptophyta</taxon>
        <taxon>Klebsormidiophyceae</taxon>
        <taxon>Klebsormidiales</taxon>
        <taxon>Klebsormidiaceae</taxon>
        <taxon>Klebsormidium</taxon>
    </lineage>
</organism>
<protein>
    <recommendedName>
        <fullName evidence="12">Structural maintenance of chromosomes protein</fullName>
    </recommendedName>
</protein>
<evidence type="ECO:0000256" key="12">
    <source>
        <dbReference type="PIRNR" id="PIRNR005719"/>
    </source>
</evidence>
<evidence type="ECO:0000256" key="7">
    <source>
        <dbReference type="ARBA" id="ARBA00023054"/>
    </source>
</evidence>
<dbReference type="PIRSF" id="PIRSF005719">
    <property type="entry name" value="SMC"/>
    <property type="match status" value="1"/>
</dbReference>
<proteinExistence type="inferred from homology"/>
<keyword evidence="3" id="KW-0132">Cell division</keyword>
<dbReference type="PANTHER" id="PTHR18937:SF172">
    <property type="entry name" value="STRUCTURAL MAINTENANCE OF CHROMOSOMES PROTEIN"/>
    <property type="match status" value="1"/>
</dbReference>